<evidence type="ECO:0000256" key="1">
    <source>
        <dbReference type="SAM" id="MobiDB-lite"/>
    </source>
</evidence>
<dbReference type="Proteomes" id="UP000008743">
    <property type="component" value="Unassembled WGS sequence"/>
</dbReference>
<dbReference type="AlphaFoldDB" id="A0A0D2UT10"/>
<sequence>MDLVSEQGIDASNVLVQTKQDTNGSLQVGPFRPPFLLLLLRSSTPTSDAPKPITPPHCQHGDSTPPSLMADRARCKTPSGSGAGHEMLRSLLIERMTAALGRTEPTIAPKQRSPQLVPAPSMASVVVGGGWW</sequence>
<evidence type="ECO:0000313" key="2">
    <source>
        <dbReference type="EMBL" id="KJE98081.1"/>
    </source>
</evidence>
<protein>
    <submittedName>
        <fullName evidence="2">Uncharacterized protein</fullName>
    </submittedName>
</protein>
<feature type="region of interest" description="Disordered" evidence="1">
    <location>
        <begin position="43"/>
        <end position="84"/>
    </location>
</feature>
<keyword evidence="3" id="KW-1185">Reference proteome</keyword>
<proteinExistence type="predicted"/>
<name>A0A0D2UT10_CAPO3</name>
<dbReference type="EMBL" id="KE346376">
    <property type="protein sequence ID" value="KJE98081.1"/>
    <property type="molecule type" value="Genomic_DNA"/>
</dbReference>
<evidence type="ECO:0000313" key="3">
    <source>
        <dbReference type="Proteomes" id="UP000008743"/>
    </source>
</evidence>
<reference evidence="3" key="1">
    <citation type="submission" date="2011-02" db="EMBL/GenBank/DDBJ databases">
        <title>The Genome Sequence of Capsaspora owczarzaki ATCC 30864.</title>
        <authorList>
            <person name="Russ C."/>
            <person name="Cuomo C."/>
            <person name="Burger G."/>
            <person name="Gray M.W."/>
            <person name="Holland P.W.H."/>
            <person name="King N."/>
            <person name="Lang F.B.F."/>
            <person name="Roger A.J."/>
            <person name="Ruiz-Trillo I."/>
            <person name="Young S.K."/>
            <person name="Zeng Q."/>
            <person name="Gargeya S."/>
            <person name="Alvarado L."/>
            <person name="Berlin A."/>
            <person name="Chapman S.B."/>
            <person name="Chen Z."/>
            <person name="Freedman E."/>
            <person name="Gellesch M."/>
            <person name="Goldberg J."/>
            <person name="Griggs A."/>
            <person name="Gujja S."/>
            <person name="Heilman E."/>
            <person name="Heiman D."/>
            <person name="Howarth C."/>
            <person name="Mehta T."/>
            <person name="Neiman D."/>
            <person name="Pearson M."/>
            <person name="Roberts A."/>
            <person name="Saif S."/>
            <person name="Shea T."/>
            <person name="Shenoy N."/>
            <person name="Sisk P."/>
            <person name="Stolte C."/>
            <person name="Sykes S."/>
            <person name="White J."/>
            <person name="Yandava C."/>
            <person name="Haas B."/>
            <person name="Nusbaum C."/>
            <person name="Birren B."/>
        </authorList>
    </citation>
    <scope>NUCLEOTIDE SEQUENCE</scope>
    <source>
        <strain evidence="3">ATCC 30864</strain>
    </source>
</reference>
<accession>A0A0D2UT10</accession>
<gene>
    <name evidence="2" type="ORF">CAOG_010178</name>
</gene>
<dbReference type="InParanoid" id="A0A0D2UT10"/>
<organism evidence="2 3">
    <name type="scientific">Capsaspora owczarzaki (strain ATCC 30864)</name>
    <dbReference type="NCBI Taxonomy" id="595528"/>
    <lineage>
        <taxon>Eukaryota</taxon>
        <taxon>Filasterea</taxon>
        <taxon>Capsaspora</taxon>
    </lineage>
</organism>